<sequence length="107" mass="12135">MVKKYTILSALQTKKGNFRLNEEALIRNPIGRCLLMKCALIVCLIRFCDCIEGGREQVAAFSLYGRIHSEVQSCGEVFVRFLDFIFACTGFKIKLDGRSKQSQHLPC</sequence>
<organism evidence="1 2">
    <name type="scientific">Olea europaea subsp. europaea</name>
    <dbReference type="NCBI Taxonomy" id="158383"/>
    <lineage>
        <taxon>Eukaryota</taxon>
        <taxon>Viridiplantae</taxon>
        <taxon>Streptophyta</taxon>
        <taxon>Embryophyta</taxon>
        <taxon>Tracheophyta</taxon>
        <taxon>Spermatophyta</taxon>
        <taxon>Magnoliopsida</taxon>
        <taxon>eudicotyledons</taxon>
        <taxon>Gunneridae</taxon>
        <taxon>Pentapetalae</taxon>
        <taxon>asterids</taxon>
        <taxon>lamiids</taxon>
        <taxon>Lamiales</taxon>
        <taxon>Oleaceae</taxon>
        <taxon>Oleeae</taxon>
        <taxon>Olea</taxon>
    </lineage>
</organism>
<dbReference type="AlphaFoldDB" id="A0A8S0TR18"/>
<proteinExistence type="predicted"/>
<evidence type="ECO:0000313" key="2">
    <source>
        <dbReference type="Proteomes" id="UP000594638"/>
    </source>
</evidence>
<comment type="caution">
    <text evidence="1">The sequence shown here is derived from an EMBL/GenBank/DDBJ whole genome shotgun (WGS) entry which is preliminary data.</text>
</comment>
<keyword evidence="2" id="KW-1185">Reference proteome</keyword>
<gene>
    <name evidence="1" type="ORF">OLEA9_A093024</name>
</gene>
<evidence type="ECO:0000313" key="1">
    <source>
        <dbReference type="EMBL" id="CAA3007262.1"/>
    </source>
</evidence>
<protein>
    <submittedName>
        <fullName evidence="1">Uncharacterized protein</fullName>
    </submittedName>
</protein>
<dbReference type="EMBL" id="CACTIH010007271">
    <property type="protein sequence ID" value="CAA3007262.1"/>
    <property type="molecule type" value="Genomic_DNA"/>
</dbReference>
<dbReference type="Proteomes" id="UP000594638">
    <property type="component" value="Unassembled WGS sequence"/>
</dbReference>
<dbReference type="Gramene" id="OE9A093024T1">
    <property type="protein sequence ID" value="OE9A093024C1"/>
    <property type="gene ID" value="OE9A093024"/>
</dbReference>
<reference evidence="1 2" key="1">
    <citation type="submission" date="2019-12" db="EMBL/GenBank/DDBJ databases">
        <authorList>
            <person name="Alioto T."/>
            <person name="Alioto T."/>
            <person name="Gomez Garrido J."/>
        </authorList>
    </citation>
    <scope>NUCLEOTIDE SEQUENCE [LARGE SCALE GENOMIC DNA]</scope>
</reference>
<name>A0A8S0TR18_OLEEU</name>
<accession>A0A8S0TR18</accession>